<accession>A0A9P8VCX6</accession>
<gene>
    <name evidence="3" type="ORF">F5X68DRAFT_190115</name>
</gene>
<feature type="domain" description="Carboxylesterase type B" evidence="2">
    <location>
        <begin position="49"/>
        <end position="553"/>
    </location>
</feature>
<proteinExistence type="predicted"/>
<sequence>MAQQLSSVKTAPGGGLTRMLIAGVPVLLAALLLYQPGAWEAIFGGKAEHPSVTIRQAIVVGKLLNDGKFPEPIEAFMGIPYALPPVNDRRFRPAEPVPAGNGTLEAFYMGPRCPGKQLVPFLEDPLLGPDTESEDCLTVNIWRPRGHTASKKKLPVSVLIPGGAFNRGAARMHNTHTMLAHSPEPFVAVSMQYRIGVFGGFNTKLTEKEGLLNLGLRDMYLALEWVQENIVAFGGDPDDVTIMGLSAAAHGIGHLVMDIKQPKKLYHKAIMDSGAHTARAIHPPSAALNTQHMRELLDLTPCKHYKDLENPEILTCLRALSSETVDKAGKEVFARSDPSVRWAWQPVLDGQIISRRPLDAWKSGKWNKVPLLVGSAHNEGAYYVPKTASSSSDFTDFFHTLLPHLTKAELKELEALYPNPDVDPTSPYADPILAKYGAGSQFRRMEAAYGHYAYTCPVRQTAIWGSVNAPPDPPVFLYHWALNKTALLGANHGDQMRYQTYNPEVREISAAQDEVSGKFHAYCVSFITKGDPSALKKGKFADREEWTAWQDGRPSTMILGEGNDERAGGTNKGVAAQMRDYKWGEKECDFWWRISAKFED</sequence>
<organism evidence="3 4">
    <name type="scientific">Plectosphaerella plurivora</name>
    <dbReference type="NCBI Taxonomy" id="936078"/>
    <lineage>
        <taxon>Eukaryota</taxon>
        <taxon>Fungi</taxon>
        <taxon>Dikarya</taxon>
        <taxon>Ascomycota</taxon>
        <taxon>Pezizomycotina</taxon>
        <taxon>Sordariomycetes</taxon>
        <taxon>Hypocreomycetidae</taxon>
        <taxon>Glomerellales</taxon>
        <taxon>Plectosphaerellaceae</taxon>
        <taxon>Plectosphaerella</taxon>
    </lineage>
</organism>
<evidence type="ECO:0000256" key="1">
    <source>
        <dbReference type="SAM" id="Phobius"/>
    </source>
</evidence>
<dbReference type="SUPFAM" id="SSF53474">
    <property type="entry name" value="alpha/beta-Hydrolases"/>
    <property type="match status" value="1"/>
</dbReference>
<protein>
    <submittedName>
        <fullName evidence="3">Alpha/Beta hydrolase protein</fullName>
    </submittedName>
</protein>
<name>A0A9P8VCX6_9PEZI</name>
<dbReference type="GO" id="GO:0016787">
    <property type="term" value="F:hydrolase activity"/>
    <property type="evidence" value="ECO:0007669"/>
    <property type="project" value="UniProtKB-KW"/>
</dbReference>
<dbReference type="InterPro" id="IPR002018">
    <property type="entry name" value="CarbesteraseB"/>
</dbReference>
<keyword evidence="3" id="KW-0378">Hydrolase</keyword>
<dbReference type="InterPro" id="IPR029058">
    <property type="entry name" value="AB_hydrolase_fold"/>
</dbReference>
<dbReference type="EMBL" id="JAGSXJ010000009">
    <property type="protein sequence ID" value="KAH6688445.1"/>
    <property type="molecule type" value="Genomic_DNA"/>
</dbReference>
<dbReference type="Gene3D" id="3.40.50.1820">
    <property type="entry name" value="alpha/beta hydrolase"/>
    <property type="match status" value="1"/>
</dbReference>
<keyword evidence="1" id="KW-1133">Transmembrane helix</keyword>
<dbReference type="AlphaFoldDB" id="A0A9P8VCX6"/>
<comment type="caution">
    <text evidence="3">The sequence shown here is derived from an EMBL/GenBank/DDBJ whole genome shotgun (WGS) entry which is preliminary data.</text>
</comment>
<feature type="transmembrane region" description="Helical" evidence="1">
    <location>
        <begin position="15"/>
        <end position="34"/>
    </location>
</feature>
<dbReference type="InterPro" id="IPR019819">
    <property type="entry name" value="Carboxylesterase_B_CS"/>
</dbReference>
<dbReference type="OrthoDB" id="408631at2759"/>
<dbReference type="PANTHER" id="PTHR11559">
    <property type="entry name" value="CARBOXYLESTERASE"/>
    <property type="match status" value="1"/>
</dbReference>
<evidence type="ECO:0000259" key="2">
    <source>
        <dbReference type="Pfam" id="PF00135"/>
    </source>
</evidence>
<keyword evidence="4" id="KW-1185">Reference proteome</keyword>
<keyword evidence="1" id="KW-0472">Membrane</keyword>
<evidence type="ECO:0000313" key="3">
    <source>
        <dbReference type="EMBL" id="KAH6688445.1"/>
    </source>
</evidence>
<dbReference type="Pfam" id="PF00135">
    <property type="entry name" value="COesterase"/>
    <property type="match status" value="1"/>
</dbReference>
<evidence type="ECO:0000313" key="4">
    <source>
        <dbReference type="Proteomes" id="UP000770015"/>
    </source>
</evidence>
<keyword evidence="1" id="KW-0812">Transmembrane</keyword>
<dbReference type="PROSITE" id="PS00941">
    <property type="entry name" value="CARBOXYLESTERASE_B_2"/>
    <property type="match status" value="1"/>
</dbReference>
<dbReference type="Proteomes" id="UP000770015">
    <property type="component" value="Unassembled WGS sequence"/>
</dbReference>
<reference evidence="3" key="1">
    <citation type="journal article" date="2021" name="Nat. Commun.">
        <title>Genetic determinants of endophytism in the Arabidopsis root mycobiome.</title>
        <authorList>
            <person name="Mesny F."/>
            <person name="Miyauchi S."/>
            <person name="Thiergart T."/>
            <person name="Pickel B."/>
            <person name="Atanasova L."/>
            <person name="Karlsson M."/>
            <person name="Huettel B."/>
            <person name="Barry K.W."/>
            <person name="Haridas S."/>
            <person name="Chen C."/>
            <person name="Bauer D."/>
            <person name="Andreopoulos W."/>
            <person name="Pangilinan J."/>
            <person name="LaButti K."/>
            <person name="Riley R."/>
            <person name="Lipzen A."/>
            <person name="Clum A."/>
            <person name="Drula E."/>
            <person name="Henrissat B."/>
            <person name="Kohler A."/>
            <person name="Grigoriev I.V."/>
            <person name="Martin F.M."/>
            <person name="Hacquard S."/>
        </authorList>
    </citation>
    <scope>NUCLEOTIDE SEQUENCE</scope>
    <source>
        <strain evidence="3">MPI-SDFR-AT-0117</strain>
    </source>
</reference>
<dbReference type="InterPro" id="IPR050309">
    <property type="entry name" value="Type-B_Carboxylest/Lipase"/>
</dbReference>